<keyword evidence="11 12" id="KW-0676">Redox-active center</keyword>
<dbReference type="Proteomes" id="UP000243524">
    <property type="component" value="Unassembled WGS sequence"/>
</dbReference>
<evidence type="ECO:0000256" key="1">
    <source>
        <dbReference type="ARBA" id="ARBA00004141"/>
    </source>
</evidence>
<gene>
    <name evidence="12" type="primary">bdbC</name>
    <name evidence="14" type="ORF">CEY16_09960</name>
</gene>
<feature type="transmembrane region" description="Helical" evidence="13">
    <location>
        <begin position="39"/>
        <end position="58"/>
    </location>
</feature>
<evidence type="ECO:0000256" key="9">
    <source>
        <dbReference type="ARBA" id="ARBA00023157"/>
    </source>
</evidence>
<dbReference type="InterPro" id="IPR003752">
    <property type="entry name" value="DiS_bond_form_DsbB/BdbC"/>
</dbReference>
<dbReference type="RefSeq" id="WP_101331866.1">
    <property type="nucleotide sequence ID" value="NZ_PJNH01000003.1"/>
</dbReference>
<evidence type="ECO:0000313" key="15">
    <source>
        <dbReference type="Proteomes" id="UP000243524"/>
    </source>
</evidence>
<feature type="transmembrane region" description="Helical" evidence="13">
    <location>
        <begin position="109"/>
        <end position="134"/>
    </location>
</feature>
<name>A0A2I0QRV6_9BACI</name>
<dbReference type="InterPro" id="IPR012187">
    <property type="entry name" value="Disulphide_bond_form_BdbC"/>
</dbReference>
<dbReference type="PIRSF" id="PIRSF036659">
    <property type="entry name" value="BdbC"/>
    <property type="match status" value="1"/>
</dbReference>
<dbReference type="HAMAP" id="MF_00287">
    <property type="entry name" value="BdbC"/>
    <property type="match status" value="1"/>
</dbReference>
<dbReference type="NCBIfam" id="NF002849">
    <property type="entry name" value="PRK03113.1"/>
    <property type="match status" value="1"/>
</dbReference>
<feature type="transmembrane region" description="Helical" evidence="13">
    <location>
        <begin position="63"/>
        <end position="83"/>
    </location>
</feature>
<keyword evidence="8 12" id="KW-0472">Membrane</keyword>
<dbReference type="OrthoDB" id="158402at2"/>
<feature type="disulfide bond" description="Redox-active" evidence="12">
    <location>
        <begin position="35"/>
        <end position="38"/>
    </location>
</feature>
<comment type="similarity">
    <text evidence="2 12">Belongs to the DsbB family. BdbC subfamily.</text>
</comment>
<evidence type="ECO:0000256" key="10">
    <source>
        <dbReference type="ARBA" id="ARBA00023186"/>
    </source>
</evidence>
<keyword evidence="12" id="KW-1003">Cell membrane</keyword>
<dbReference type="SUPFAM" id="SSF158442">
    <property type="entry name" value="DsbB-like"/>
    <property type="match status" value="1"/>
</dbReference>
<sequence length="140" mass="15778">MNKKNENLMIFSWVVAFAATLGSLYFSEIRLYEPCKLCWVQRIFMYPIAIILLIGVILKDSKAFVYSTVFAGIGFLVSTYHYGLQKLPFLQESSPSCGRVSCTAGYIDWAGFITIPFLAMTAFLIILIISIAGWKHSKEV</sequence>
<dbReference type="PANTHER" id="PTHR43469">
    <property type="entry name" value="DISULFIDE FORMATION PROTEIN-RELATED"/>
    <property type="match status" value="1"/>
</dbReference>
<evidence type="ECO:0000256" key="6">
    <source>
        <dbReference type="ARBA" id="ARBA00022989"/>
    </source>
</evidence>
<evidence type="ECO:0000256" key="11">
    <source>
        <dbReference type="ARBA" id="ARBA00023284"/>
    </source>
</evidence>
<keyword evidence="10 12" id="KW-0143">Chaperone</keyword>
<comment type="caution">
    <text evidence="12">Lacks conserved residue(s) required for the propagation of feature annotation.</text>
</comment>
<accession>A0A2I0QRV6</accession>
<organism evidence="14 15">
    <name type="scientific">Halalkalibacillus sediminis</name>
    <dbReference type="NCBI Taxonomy" id="2018042"/>
    <lineage>
        <taxon>Bacteria</taxon>
        <taxon>Bacillati</taxon>
        <taxon>Bacillota</taxon>
        <taxon>Bacilli</taxon>
        <taxon>Bacillales</taxon>
        <taxon>Bacillaceae</taxon>
        <taxon>Halalkalibacillus</taxon>
    </lineage>
</organism>
<keyword evidence="6 12" id="KW-1133">Transmembrane helix</keyword>
<dbReference type="InterPro" id="IPR023380">
    <property type="entry name" value="DsbB-like_sf"/>
</dbReference>
<keyword evidence="7 12" id="KW-0560">Oxidoreductase</keyword>
<evidence type="ECO:0000256" key="8">
    <source>
        <dbReference type="ARBA" id="ARBA00023136"/>
    </source>
</evidence>
<keyword evidence="5 12" id="KW-0249">Electron transport</keyword>
<comment type="subcellular location">
    <subcellularLocation>
        <location evidence="12">Cell membrane</location>
        <topology evidence="12">Multi-pass membrane protein</topology>
    </subcellularLocation>
    <subcellularLocation>
        <location evidence="1">Membrane</location>
        <topology evidence="1">Multi-pass membrane protein</topology>
    </subcellularLocation>
</comment>
<dbReference type="GO" id="GO:0005886">
    <property type="term" value="C:plasma membrane"/>
    <property type="evidence" value="ECO:0007669"/>
    <property type="project" value="UniProtKB-SubCell"/>
</dbReference>
<reference evidence="14 15" key="1">
    <citation type="submission" date="2017-06" db="EMBL/GenBank/DDBJ databases">
        <title>the draft geome sequence of Illustriluteabacillus marina B3227.</title>
        <authorList>
            <person name="He R.-H."/>
            <person name="Du Z.-J."/>
        </authorList>
    </citation>
    <scope>NUCLEOTIDE SEQUENCE [LARGE SCALE GENOMIC DNA]</scope>
    <source>
        <strain evidence="14 15">B3227</strain>
    </source>
</reference>
<evidence type="ECO:0000256" key="12">
    <source>
        <dbReference type="HAMAP-Rule" id="MF_00287"/>
    </source>
</evidence>
<evidence type="ECO:0000256" key="7">
    <source>
        <dbReference type="ARBA" id="ARBA00023002"/>
    </source>
</evidence>
<comment type="function">
    <text evidence="12">Required for disulfide bond formation in some proteins.</text>
</comment>
<dbReference type="AlphaFoldDB" id="A0A2I0QRV6"/>
<evidence type="ECO:0000256" key="3">
    <source>
        <dbReference type="ARBA" id="ARBA00022448"/>
    </source>
</evidence>
<keyword evidence="4 12" id="KW-0812">Transmembrane</keyword>
<protein>
    <recommendedName>
        <fullName evidence="12">Probable disulfide formation protein</fullName>
    </recommendedName>
    <alternativeName>
        <fullName evidence="12">Disulfide oxidoreductase</fullName>
    </alternativeName>
    <alternativeName>
        <fullName evidence="12">Thiol-disulfide oxidoreductase</fullName>
    </alternativeName>
</protein>
<keyword evidence="9 12" id="KW-1015">Disulfide bond</keyword>
<dbReference type="GO" id="GO:0006457">
    <property type="term" value="P:protein folding"/>
    <property type="evidence" value="ECO:0007669"/>
    <property type="project" value="InterPro"/>
</dbReference>
<dbReference type="PANTHER" id="PTHR43469:SF1">
    <property type="entry name" value="SPBETA PROPHAGE-DERIVED DISULFIDE BOND FORMATION PROTEIN B"/>
    <property type="match status" value="1"/>
</dbReference>
<dbReference type="Gene3D" id="1.20.1550.10">
    <property type="entry name" value="DsbB-like"/>
    <property type="match status" value="1"/>
</dbReference>
<dbReference type="Pfam" id="PF02600">
    <property type="entry name" value="DsbB"/>
    <property type="match status" value="1"/>
</dbReference>
<evidence type="ECO:0000256" key="5">
    <source>
        <dbReference type="ARBA" id="ARBA00022982"/>
    </source>
</evidence>
<keyword evidence="15" id="KW-1185">Reference proteome</keyword>
<dbReference type="GO" id="GO:0015035">
    <property type="term" value="F:protein-disulfide reductase activity"/>
    <property type="evidence" value="ECO:0007669"/>
    <property type="project" value="UniProtKB-UniRule"/>
</dbReference>
<evidence type="ECO:0000313" key="14">
    <source>
        <dbReference type="EMBL" id="PKR77063.1"/>
    </source>
</evidence>
<comment type="caution">
    <text evidence="14">The sequence shown here is derived from an EMBL/GenBank/DDBJ whole genome shotgun (WGS) entry which is preliminary data.</text>
</comment>
<feature type="transmembrane region" description="Helical" evidence="13">
    <location>
        <begin position="7"/>
        <end position="27"/>
    </location>
</feature>
<evidence type="ECO:0000256" key="2">
    <source>
        <dbReference type="ARBA" id="ARBA00007602"/>
    </source>
</evidence>
<evidence type="ECO:0000256" key="13">
    <source>
        <dbReference type="SAM" id="Phobius"/>
    </source>
</evidence>
<proteinExistence type="inferred from homology"/>
<keyword evidence="3 12" id="KW-0813">Transport</keyword>
<dbReference type="EMBL" id="PJNH01000003">
    <property type="protein sequence ID" value="PKR77063.1"/>
    <property type="molecule type" value="Genomic_DNA"/>
</dbReference>
<evidence type="ECO:0000256" key="4">
    <source>
        <dbReference type="ARBA" id="ARBA00022692"/>
    </source>
</evidence>